<dbReference type="EMBL" id="CYKH01000428">
    <property type="protein sequence ID" value="CUF87330.1"/>
    <property type="molecule type" value="Genomic_DNA"/>
</dbReference>
<dbReference type="AlphaFoldDB" id="A0A0S4ITR6"/>
<evidence type="ECO:0000313" key="2">
    <source>
        <dbReference type="Proteomes" id="UP000051952"/>
    </source>
</evidence>
<name>A0A0S4ITR6_BODSA</name>
<evidence type="ECO:0000313" key="1">
    <source>
        <dbReference type="EMBL" id="CUF87330.1"/>
    </source>
</evidence>
<reference evidence="2" key="1">
    <citation type="submission" date="2015-09" db="EMBL/GenBank/DDBJ databases">
        <authorList>
            <consortium name="Pathogen Informatics"/>
        </authorList>
    </citation>
    <scope>NUCLEOTIDE SEQUENCE [LARGE SCALE GENOMIC DNA]</scope>
    <source>
        <strain evidence="2">Lake Konstanz</strain>
    </source>
</reference>
<dbReference type="Proteomes" id="UP000051952">
    <property type="component" value="Unassembled WGS sequence"/>
</dbReference>
<proteinExistence type="predicted"/>
<organism evidence="1 2">
    <name type="scientific">Bodo saltans</name>
    <name type="common">Flagellated protozoan</name>
    <dbReference type="NCBI Taxonomy" id="75058"/>
    <lineage>
        <taxon>Eukaryota</taxon>
        <taxon>Discoba</taxon>
        <taxon>Euglenozoa</taxon>
        <taxon>Kinetoplastea</taxon>
        <taxon>Metakinetoplastina</taxon>
        <taxon>Eubodonida</taxon>
        <taxon>Bodonidae</taxon>
        <taxon>Bodo</taxon>
    </lineage>
</organism>
<dbReference type="VEuPathDB" id="TriTrypDB:BSAL_66640"/>
<gene>
    <name evidence="1" type="ORF">BSAL_66640</name>
</gene>
<protein>
    <submittedName>
        <fullName evidence="1">Uncharacterized protein</fullName>
    </submittedName>
</protein>
<sequence>MTLVVTSGNDGISGALIVSPSIDEVPTYRLAREPSFYDRTQSREWFYNTRALMIQRVWRLQRDIRRFKKQQAVVLRVRNERIAAYYQKRMLRLLHFIDWNGDAASFAASKIQRAFRKRYFPQTAQTQLVVVEQQDCYIWERQ</sequence>
<accession>A0A0S4ITR6</accession>
<keyword evidence="2" id="KW-1185">Reference proteome</keyword>